<accession>A0A554LGA8</accession>
<evidence type="ECO:0000313" key="4">
    <source>
        <dbReference type="Proteomes" id="UP000315589"/>
    </source>
</evidence>
<dbReference type="Proteomes" id="UP000315589">
    <property type="component" value="Unassembled WGS sequence"/>
</dbReference>
<dbReference type="Pfam" id="PF01370">
    <property type="entry name" value="Epimerase"/>
    <property type="match status" value="1"/>
</dbReference>
<evidence type="ECO:0000313" key="3">
    <source>
        <dbReference type="EMBL" id="TSC91689.1"/>
    </source>
</evidence>
<evidence type="ECO:0000256" key="1">
    <source>
        <dbReference type="ARBA" id="ARBA00007637"/>
    </source>
</evidence>
<dbReference type="AlphaFoldDB" id="A0A554LGA8"/>
<dbReference type="SUPFAM" id="SSF51735">
    <property type="entry name" value="NAD(P)-binding Rossmann-fold domains"/>
    <property type="match status" value="1"/>
</dbReference>
<dbReference type="InterPro" id="IPR001509">
    <property type="entry name" value="Epimerase_deHydtase"/>
</dbReference>
<organism evidence="3 4">
    <name type="scientific">Candidatus Berkelbacteria bacterium Licking1014_85</name>
    <dbReference type="NCBI Taxonomy" id="2017148"/>
    <lineage>
        <taxon>Bacteria</taxon>
        <taxon>Candidatus Berkelbacteria</taxon>
    </lineage>
</organism>
<comment type="similarity">
    <text evidence="1">Belongs to the NAD(P)-dependent epimerase/dehydratase family.</text>
</comment>
<name>A0A554LGA8_9BACT</name>
<reference evidence="3 4" key="1">
    <citation type="submission" date="2017-07" db="EMBL/GenBank/DDBJ databases">
        <title>Mechanisms for carbon and nitrogen cycling indicate functional differentiation within the Candidate Phyla Radiation.</title>
        <authorList>
            <person name="Danczak R.E."/>
            <person name="Johnston M.D."/>
            <person name="Kenah C."/>
            <person name="Slattery M."/>
            <person name="Wrighton K.C."/>
            <person name="Wilkins M.J."/>
        </authorList>
    </citation>
    <scope>NUCLEOTIDE SEQUENCE [LARGE SCALE GENOMIC DNA]</scope>
    <source>
        <strain evidence="3">Licking1014_85</strain>
    </source>
</reference>
<evidence type="ECO:0000259" key="2">
    <source>
        <dbReference type="Pfam" id="PF01370"/>
    </source>
</evidence>
<sequence length="306" mass="36023">MKNDLKSKKILITGSAGLIGSESVKFFAEKNFEVIGIDNNMRQYFFGKEASTEWNRKLLEQKYKNYKHYNVDIRNDKTIKNIFQKHKFDLIIHTAAQPSHDWAAKEPYTDFSVNAMGTLVLLENFRKYCPNAVFIFTSTNKVYGDRPNTLPLIELKMRYELPKNHRYFKGIDETMSIDDCKHSLFGVSKVAADILVQEYGKYFRLKTGIFRYHYYKKPRCGEVYNMGGSRHSNISILEAIAKIEKILGKKAKYKYKDSPRIGDHIWYISDVSKFKKHFPGWDFKYDINMILEDICKHGHFEQQKKR</sequence>
<feature type="domain" description="NAD-dependent epimerase/dehydratase" evidence="2">
    <location>
        <begin position="10"/>
        <end position="212"/>
    </location>
</feature>
<comment type="caution">
    <text evidence="3">The sequence shown here is derived from an EMBL/GenBank/DDBJ whole genome shotgun (WGS) entry which is preliminary data.</text>
</comment>
<dbReference type="EMBL" id="VMGI01000101">
    <property type="protein sequence ID" value="TSC91689.1"/>
    <property type="molecule type" value="Genomic_DNA"/>
</dbReference>
<dbReference type="Gene3D" id="3.90.25.10">
    <property type="entry name" value="UDP-galactose 4-epimerase, domain 1"/>
    <property type="match status" value="1"/>
</dbReference>
<dbReference type="Gene3D" id="3.40.50.720">
    <property type="entry name" value="NAD(P)-binding Rossmann-like Domain"/>
    <property type="match status" value="2"/>
</dbReference>
<gene>
    <name evidence="3" type="ORF">CEN91_607</name>
</gene>
<protein>
    <recommendedName>
        <fullName evidence="2">NAD-dependent epimerase/dehydratase domain-containing protein</fullName>
    </recommendedName>
</protein>
<proteinExistence type="inferred from homology"/>
<dbReference type="InterPro" id="IPR036291">
    <property type="entry name" value="NAD(P)-bd_dom_sf"/>
</dbReference>
<dbReference type="PANTHER" id="PTHR43000">
    <property type="entry name" value="DTDP-D-GLUCOSE 4,6-DEHYDRATASE-RELATED"/>
    <property type="match status" value="1"/>
</dbReference>